<comment type="caution">
    <text evidence="3">The sequence shown here is derived from an EMBL/GenBank/DDBJ whole genome shotgun (WGS) entry which is preliminary data.</text>
</comment>
<dbReference type="EMBL" id="WHOD01000062">
    <property type="protein sequence ID" value="NOU94678.1"/>
    <property type="molecule type" value="Genomic_DNA"/>
</dbReference>
<dbReference type="Proteomes" id="UP000641588">
    <property type="component" value="Unassembled WGS sequence"/>
</dbReference>
<evidence type="ECO:0000313" key="4">
    <source>
        <dbReference type="Proteomes" id="UP000641588"/>
    </source>
</evidence>
<sequence>MEDRWELLYTKLQTISPIPREEWIVFKRLAAYRTVSKGSHFVRTGEFTDSIGICVSGLFRLYYTTPEGNEFNKSFCTQHDFVVSYSSLLQNAPSFFSIQSLMDSELIVIGYRDFQSLYSRHVCWERLGRILIEQLFLNTILPPILGLLR</sequence>
<dbReference type="SUPFAM" id="SSF51206">
    <property type="entry name" value="cAMP-binding domain-like"/>
    <property type="match status" value="1"/>
</dbReference>
<protein>
    <submittedName>
        <fullName evidence="3">Cyclic nucleotide-binding domain-containing protein</fullName>
    </submittedName>
</protein>
<dbReference type="Pfam" id="PF00027">
    <property type="entry name" value="cNMP_binding"/>
    <property type="match status" value="1"/>
</dbReference>
<evidence type="ECO:0000256" key="1">
    <source>
        <dbReference type="ARBA" id="ARBA00023159"/>
    </source>
</evidence>
<dbReference type="RefSeq" id="WP_171652889.1">
    <property type="nucleotide sequence ID" value="NZ_WHOD01000062.1"/>
</dbReference>
<organism evidence="3 4">
    <name type="scientific">Paenibacillus foliorum</name>
    <dbReference type="NCBI Taxonomy" id="2654974"/>
    <lineage>
        <taxon>Bacteria</taxon>
        <taxon>Bacillati</taxon>
        <taxon>Bacillota</taxon>
        <taxon>Bacilli</taxon>
        <taxon>Bacillales</taxon>
        <taxon>Paenibacillaceae</taxon>
        <taxon>Paenibacillus</taxon>
    </lineage>
</organism>
<evidence type="ECO:0000313" key="3">
    <source>
        <dbReference type="EMBL" id="NOU94678.1"/>
    </source>
</evidence>
<evidence type="ECO:0000259" key="2">
    <source>
        <dbReference type="Pfam" id="PF00027"/>
    </source>
</evidence>
<dbReference type="Gene3D" id="2.60.120.10">
    <property type="entry name" value="Jelly Rolls"/>
    <property type="match status" value="1"/>
</dbReference>
<dbReference type="CDD" id="cd00038">
    <property type="entry name" value="CAP_ED"/>
    <property type="match status" value="1"/>
</dbReference>
<feature type="domain" description="Cyclic nucleotide-binding" evidence="2">
    <location>
        <begin position="33"/>
        <end position="121"/>
    </location>
</feature>
<gene>
    <name evidence="3" type="ORF">GC093_15825</name>
</gene>
<keyword evidence="1" id="KW-0010">Activator</keyword>
<accession>A0A972GQR9</accession>
<keyword evidence="4" id="KW-1185">Reference proteome</keyword>
<name>A0A972GQR9_9BACL</name>
<dbReference type="InterPro" id="IPR014710">
    <property type="entry name" value="RmlC-like_jellyroll"/>
</dbReference>
<dbReference type="InterPro" id="IPR000595">
    <property type="entry name" value="cNMP-bd_dom"/>
</dbReference>
<proteinExistence type="predicted"/>
<dbReference type="AlphaFoldDB" id="A0A972GQR9"/>
<dbReference type="InterPro" id="IPR018490">
    <property type="entry name" value="cNMP-bd_dom_sf"/>
</dbReference>
<reference evidence="3" key="1">
    <citation type="submission" date="2019-10" db="EMBL/GenBank/DDBJ databases">
        <title>Description of Paenibacillus glebae sp. nov.</title>
        <authorList>
            <person name="Carlier A."/>
            <person name="Qi S."/>
        </authorList>
    </citation>
    <scope>NUCLEOTIDE SEQUENCE</scope>
    <source>
        <strain evidence="3">LMG 31456</strain>
    </source>
</reference>